<evidence type="ECO:0000256" key="5">
    <source>
        <dbReference type="SAM" id="Phobius"/>
    </source>
</evidence>
<evidence type="ECO:0000256" key="3">
    <source>
        <dbReference type="ARBA" id="ARBA00022989"/>
    </source>
</evidence>
<dbReference type="Proteomes" id="UP000075517">
    <property type="component" value="Unassembled WGS sequence"/>
</dbReference>
<dbReference type="Pfam" id="PF01758">
    <property type="entry name" value="SBF"/>
    <property type="match status" value="1"/>
</dbReference>
<sequence>MWQSINRRLEKALPFLTPASVAAGIWLADELHGYAALVPWLFALMTFSGSLRLRLADLKEVLIHPGPIAAALCLLHLVIPLWAFGLGHLFFGGDRLTVIGFVLAAAIPTRVTSFIWVSIGRGNLALALSVILIDTFLSPVVVPLTLLLFAGSAVEIDVWQMMLGLFFMIILPSLAGMFVGERLSAQANEQLAVVLSPFSKLALALVVMINSAVVAPYFGRVDARLFFMALLVLAIASSGYFLSWMAARWLRFAPSDIIALTFTGGMRNISAGAVLAMTYFPPPVSVPVVLGMLFQQVLASLYHRLLNKTYHSPTSGRAPYAGSAR</sequence>
<feature type="transmembrane region" description="Helical" evidence="5">
    <location>
        <begin position="67"/>
        <end position="91"/>
    </location>
</feature>
<dbReference type="RefSeq" id="WP_061580989.1">
    <property type="nucleotide sequence ID" value="NZ_LQYY01000142.1"/>
</dbReference>
<feature type="transmembrane region" description="Helical" evidence="5">
    <location>
        <begin position="284"/>
        <end position="302"/>
    </location>
</feature>
<dbReference type="PATRIC" id="fig|1422.17.peg.1758"/>
<organism evidence="6 7">
    <name type="scientific">Geobacillus stearothermophilus</name>
    <name type="common">Bacillus stearothermophilus</name>
    <dbReference type="NCBI Taxonomy" id="1422"/>
    <lineage>
        <taxon>Bacteria</taxon>
        <taxon>Bacillati</taxon>
        <taxon>Bacillota</taxon>
        <taxon>Bacilli</taxon>
        <taxon>Bacillales</taxon>
        <taxon>Anoxybacillaceae</taxon>
        <taxon>Geobacillus</taxon>
    </lineage>
</organism>
<proteinExistence type="predicted"/>
<evidence type="ECO:0000256" key="1">
    <source>
        <dbReference type="ARBA" id="ARBA00004141"/>
    </source>
</evidence>
<keyword evidence="4 5" id="KW-0472">Membrane</keyword>
<keyword evidence="2 5" id="KW-0812">Transmembrane</keyword>
<protein>
    <recommendedName>
        <fullName evidence="8">Bile acid:sodium symporter family protein</fullName>
    </recommendedName>
</protein>
<evidence type="ECO:0000256" key="2">
    <source>
        <dbReference type="ARBA" id="ARBA00022692"/>
    </source>
</evidence>
<dbReference type="GO" id="GO:0016020">
    <property type="term" value="C:membrane"/>
    <property type="evidence" value="ECO:0007669"/>
    <property type="project" value="UniProtKB-SubCell"/>
</dbReference>
<comment type="caution">
    <text evidence="6">The sequence shown here is derived from an EMBL/GenBank/DDBJ whole genome shotgun (WGS) entry which is preliminary data.</text>
</comment>
<accession>A0A150N4B4</accession>
<feature type="transmembrane region" description="Helical" evidence="5">
    <location>
        <begin position="201"/>
        <end position="219"/>
    </location>
</feature>
<evidence type="ECO:0008006" key="8">
    <source>
        <dbReference type="Google" id="ProtNLM"/>
    </source>
</evidence>
<dbReference type="AlphaFoldDB" id="A0A150N4B4"/>
<feature type="transmembrane region" description="Helical" evidence="5">
    <location>
        <begin position="34"/>
        <end position="55"/>
    </location>
</feature>
<dbReference type="PANTHER" id="PTHR10361">
    <property type="entry name" value="SODIUM-BILE ACID COTRANSPORTER"/>
    <property type="match status" value="1"/>
</dbReference>
<comment type="subcellular location">
    <subcellularLocation>
        <location evidence="1">Membrane</location>
        <topology evidence="1">Multi-pass membrane protein</topology>
    </subcellularLocation>
</comment>
<evidence type="ECO:0000313" key="7">
    <source>
        <dbReference type="Proteomes" id="UP000075517"/>
    </source>
</evidence>
<feature type="transmembrane region" description="Helical" evidence="5">
    <location>
        <begin position="225"/>
        <end position="245"/>
    </location>
</feature>
<keyword evidence="3 5" id="KW-1133">Transmembrane helix</keyword>
<gene>
    <name evidence="6" type="ORF">B4114_1671</name>
</gene>
<dbReference type="EMBL" id="LQYY01000142">
    <property type="protein sequence ID" value="KYD31504.1"/>
    <property type="molecule type" value="Genomic_DNA"/>
</dbReference>
<dbReference type="InterPro" id="IPR038770">
    <property type="entry name" value="Na+/solute_symporter_sf"/>
</dbReference>
<evidence type="ECO:0000313" key="6">
    <source>
        <dbReference type="EMBL" id="KYD31504.1"/>
    </source>
</evidence>
<feature type="transmembrane region" description="Helical" evidence="5">
    <location>
        <begin position="124"/>
        <end position="149"/>
    </location>
</feature>
<dbReference type="InterPro" id="IPR002657">
    <property type="entry name" value="BilAc:Na_symport/Acr3"/>
</dbReference>
<feature type="transmembrane region" description="Helical" evidence="5">
    <location>
        <begin position="12"/>
        <end position="28"/>
    </location>
</feature>
<dbReference type="PANTHER" id="PTHR10361:SF28">
    <property type="entry name" value="P3 PROTEIN-RELATED"/>
    <property type="match status" value="1"/>
</dbReference>
<feature type="transmembrane region" description="Helical" evidence="5">
    <location>
        <begin position="257"/>
        <end position="278"/>
    </location>
</feature>
<feature type="transmembrane region" description="Helical" evidence="5">
    <location>
        <begin position="161"/>
        <end position="180"/>
    </location>
</feature>
<dbReference type="InterPro" id="IPR004710">
    <property type="entry name" value="Bilac:Na_transpt"/>
</dbReference>
<name>A0A150N4B4_GEOSE</name>
<dbReference type="Gene3D" id="1.20.1530.20">
    <property type="match status" value="1"/>
</dbReference>
<reference evidence="6 7" key="1">
    <citation type="submission" date="2016-01" db="EMBL/GenBank/DDBJ databases">
        <title>Draft Genome Sequences of Seven Thermophilic Sporeformers Isolated from Foods.</title>
        <authorList>
            <person name="Berendsen E.M."/>
            <person name="Wells-Bennik M.H."/>
            <person name="Krawcyk A.O."/>
            <person name="De Jong A."/>
            <person name="Holsappel S."/>
            <person name="Eijlander R.T."/>
            <person name="Kuipers O.P."/>
        </authorList>
    </citation>
    <scope>NUCLEOTIDE SEQUENCE [LARGE SCALE GENOMIC DNA]</scope>
    <source>
        <strain evidence="6 7">B4114</strain>
    </source>
</reference>
<feature type="transmembrane region" description="Helical" evidence="5">
    <location>
        <begin position="97"/>
        <end position="117"/>
    </location>
</feature>
<evidence type="ECO:0000256" key="4">
    <source>
        <dbReference type="ARBA" id="ARBA00023136"/>
    </source>
</evidence>